<name>A0A157S6X6_9BORD</name>
<reference evidence="1 2" key="1">
    <citation type="submission" date="2016-04" db="EMBL/GenBank/DDBJ databases">
        <authorList>
            <consortium name="Pathogen Informatics"/>
        </authorList>
    </citation>
    <scope>NUCLEOTIDE SEQUENCE [LARGE SCALE GENOMIC DNA]</scope>
    <source>
        <strain evidence="1 2">H044680328</strain>
    </source>
</reference>
<dbReference type="KEGG" id="btrm:SAMEA390648700128"/>
<sequence length="35" mass="4450">MIQVLQILEHFHNRFMHLVFFYWCRNGAGTRLEWR</sequence>
<evidence type="ECO:0000313" key="2">
    <source>
        <dbReference type="Proteomes" id="UP000076825"/>
    </source>
</evidence>
<dbReference type="STRING" id="123899.SAMEA3906487_00128"/>
<dbReference type="EMBL" id="LT546645">
    <property type="protein sequence ID" value="SAI66167.1"/>
    <property type="molecule type" value="Genomic_DNA"/>
</dbReference>
<organism evidence="1 2">
    <name type="scientific">Bordetella trematum</name>
    <dbReference type="NCBI Taxonomy" id="123899"/>
    <lineage>
        <taxon>Bacteria</taxon>
        <taxon>Pseudomonadati</taxon>
        <taxon>Pseudomonadota</taxon>
        <taxon>Betaproteobacteria</taxon>
        <taxon>Burkholderiales</taxon>
        <taxon>Alcaligenaceae</taxon>
        <taxon>Bordetella</taxon>
    </lineage>
</organism>
<protein>
    <submittedName>
        <fullName evidence="1">Uncharacterized protein</fullName>
    </submittedName>
</protein>
<evidence type="ECO:0000313" key="1">
    <source>
        <dbReference type="EMBL" id="SAI66167.1"/>
    </source>
</evidence>
<keyword evidence="2" id="KW-1185">Reference proteome</keyword>
<gene>
    <name evidence="1" type="ORF">SAMEA3906487_00128</name>
</gene>
<dbReference type="AlphaFoldDB" id="A0A157S6X6"/>
<dbReference type="Proteomes" id="UP000076825">
    <property type="component" value="Chromosome 1"/>
</dbReference>
<proteinExistence type="predicted"/>
<dbReference type="PATRIC" id="fig|123899.6.peg.117"/>
<accession>A0A157S6X6</accession>